<comment type="similarity">
    <text evidence="1">Belongs to the 3-oxoacid CoA-transferase subunit B family.</text>
</comment>
<dbReference type="Gene3D" id="3.40.1080.10">
    <property type="entry name" value="Glutaconate Coenzyme A-transferase"/>
    <property type="match status" value="1"/>
</dbReference>
<evidence type="ECO:0000256" key="1">
    <source>
        <dbReference type="ARBA" id="ARBA00007047"/>
    </source>
</evidence>
<proteinExistence type="inferred from homology"/>
<accession>A0ABP7XDV8</accession>
<comment type="caution">
    <text evidence="2">The sequence shown here is derived from an EMBL/GenBank/DDBJ whole genome shotgun (WGS) entry which is preliminary data.</text>
</comment>
<dbReference type="Proteomes" id="UP001501495">
    <property type="component" value="Unassembled WGS sequence"/>
</dbReference>
<dbReference type="RefSeq" id="WP_344732142.1">
    <property type="nucleotide sequence ID" value="NZ_BAAAZH010000008.1"/>
</dbReference>
<keyword evidence="3" id="KW-1185">Reference proteome</keyword>
<dbReference type="InterPro" id="IPR004165">
    <property type="entry name" value="CoA_trans_fam_I"/>
</dbReference>
<dbReference type="Pfam" id="PF01144">
    <property type="entry name" value="CoA_trans"/>
    <property type="match status" value="1"/>
</dbReference>
<gene>
    <name evidence="2" type="ORF">GCM10022215_09970</name>
</gene>
<organism evidence="2 3">
    <name type="scientific">Nocardioides fonticola</name>
    <dbReference type="NCBI Taxonomy" id="450363"/>
    <lineage>
        <taxon>Bacteria</taxon>
        <taxon>Bacillati</taxon>
        <taxon>Actinomycetota</taxon>
        <taxon>Actinomycetes</taxon>
        <taxon>Propionibacteriales</taxon>
        <taxon>Nocardioidaceae</taxon>
        <taxon>Nocardioides</taxon>
    </lineage>
</organism>
<protein>
    <submittedName>
        <fullName evidence="2">CoA-transferase subunit beta</fullName>
    </submittedName>
</protein>
<dbReference type="EMBL" id="BAAAZH010000008">
    <property type="protein sequence ID" value="GAA4113090.1"/>
    <property type="molecule type" value="Genomic_DNA"/>
</dbReference>
<dbReference type="SMART" id="SM00882">
    <property type="entry name" value="CoA_trans"/>
    <property type="match status" value="1"/>
</dbReference>
<evidence type="ECO:0000313" key="3">
    <source>
        <dbReference type="Proteomes" id="UP001501495"/>
    </source>
</evidence>
<reference evidence="3" key="1">
    <citation type="journal article" date="2019" name="Int. J. Syst. Evol. Microbiol.">
        <title>The Global Catalogue of Microorganisms (GCM) 10K type strain sequencing project: providing services to taxonomists for standard genome sequencing and annotation.</title>
        <authorList>
            <consortium name="The Broad Institute Genomics Platform"/>
            <consortium name="The Broad Institute Genome Sequencing Center for Infectious Disease"/>
            <person name="Wu L."/>
            <person name="Ma J."/>
        </authorList>
    </citation>
    <scope>NUCLEOTIDE SEQUENCE [LARGE SCALE GENOMIC DNA]</scope>
    <source>
        <strain evidence="3">JCM 16703</strain>
    </source>
</reference>
<evidence type="ECO:0000313" key="2">
    <source>
        <dbReference type="EMBL" id="GAA4113090.1"/>
    </source>
</evidence>
<dbReference type="SUPFAM" id="SSF100950">
    <property type="entry name" value="NagB/RpiA/CoA transferase-like"/>
    <property type="match status" value="1"/>
</dbReference>
<name>A0ABP7XDV8_9ACTN</name>
<dbReference type="InterPro" id="IPR037171">
    <property type="entry name" value="NagB/RpiA_transferase-like"/>
</dbReference>
<sequence length="276" mass="29840">MAAPRIAHPGTDDYSMAELMAVEMSRNLAFDNGLTGGVGTSATIPMAAVRLATLTVAPDLTWFCGASAGINPTFSELPLSAHDPTAFVGAEAHVPMMRTVDLGMQGARWGFGFNGGIQVDRFGNCNMIGIGPYDSLRMRGPGTVGVIWAASMCHCYLYFNHHSTRTLVEKVDYISSPGYNYDGSGRWAGLKPTSTGPRLVYTPLCVMDFTEDTCELRLRSVHPGYTVEDVLENSGCSIVVPDEVPTTAPPTQLELMLLRTQIDRTGTLRDFQVTYG</sequence>
<dbReference type="PANTHER" id="PTHR43293:SF3">
    <property type="entry name" value="CHOLESTEROL RING-CLEAVING HYDROLASE IPDB SUBUNIT"/>
    <property type="match status" value="1"/>
</dbReference>
<dbReference type="PANTHER" id="PTHR43293">
    <property type="entry name" value="ACETATE COA-TRANSFERASE YDIF"/>
    <property type="match status" value="1"/>
</dbReference>